<dbReference type="GO" id="GO:0000319">
    <property type="term" value="F:sulfite transmembrane transporter activity"/>
    <property type="evidence" value="ECO:0007669"/>
    <property type="project" value="TreeGrafter"/>
</dbReference>
<dbReference type="OrthoDB" id="4139357at2759"/>
<dbReference type="Gene3D" id="1.50.10.150">
    <property type="entry name" value="Voltage-dependent anion channel"/>
    <property type="match status" value="1"/>
</dbReference>
<keyword evidence="7 12" id="KW-1133">Transmembrane helix</keyword>
<feature type="transmembrane region" description="Helical" evidence="12">
    <location>
        <begin position="212"/>
        <end position="236"/>
    </location>
</feature>
<feature type="transmembrane region" description="Helical" evidence="12">
    <location>
        <begin position="548"/>
        <end position="567"/>
    </location>
</feature>
<dbReference type="Gene3D" id="1.20.1250.20">
    <property type="entry name" value="MFS general substrate transporter like domains"/>
    <property type="match status" value="1"/>
</dbReference>
<feature type="transmembrane region" description="Helical" evidence="12">
    <location>
        <begin position="770"/>
        <end position="789"/>
    </location>
</feature>
<dbReference type="InterPro" id="IPR036259">
    <property type="entry name" value="MFS_trans_sf"/>
</dbReference>
<dbReference type="InterPro" id="IPR038665">
    <property type="entry name" value="Voltage-dep_anion_channel_sf"/>
</dbReference>
<dbReference type="PANTHER" id="PTHR31686:SF2">
    <property type="entry name" value="C4-DICARBOXYLATE TRANSPORTER_MALIC ACID TRANSPORT PROTEIN"/>
    <property type="match status" value="1"/>
</dbReference>
<evidence type="ECO:0000313" key="15">
    <source>
        <dbReference type="Proteomes" id="UP000237631"/>
    </source>
</evidence>
<comment type="similarity">
    <text evidence="2">Belongs to the major facilitator superfamily.</text>
</comment>
<feature type="transmembrane region" description="Helical" evidence="12">
    <location>
        <begin position="431"/>
        <end position="451"/>
    </location>
</feature>
<feature type="region of interest" description="Disordered" evidence="11">
    <location>
        <begin position="1007"/>
        <end position="1034"/>
    </location>
</feature>
<sequence length="1034" mass="113216">MGFGLIMNPFATHTPEEFEDAYEPLAEESQRTPPPEPVESKPADRGSISTNTSGSDAEKGRISRPPPSETGVEQAGPARTTIERLKAEIDSELAAGGTQTSYDTKAKIINQAIEDIGMGAYQWQLFTLCGCGWFADNLWLQGVAIVLPSLSKEFGIAEGMVRYTTLSLFLGLCIGASFWGIISDIVGRRLAFNCTLFLAGAFGLAAGGAPSWLGACALFACVGLGVGGNLPVDGALFLEFLPGSSSNLLTMLSIFWPLGQLVSSLLGWLFIVNFSEKWGWRYFILTCGAITMLMFICRFLFFHLFESPKFLLSRGRQAEAVAVVRGIAKFNGKKTWMSEDILNEIGGHPDEVPDAKLSNKEIVGRKLKSFSGAHIKPLFRGRKLAISTVMIWFIWAAIGMGYPLFNSFLPQYLAARGNSGQSSQHNTYRDYAITSIVGVPGSILACWLVGVKYIGRKFTMAGATVISGIFLVLFTQAASPGYQLAMTSLEAFFQNIMYGVIYAYTPEVFPAPNRGTGTGIASFLNRVAGLCAPLVAVNAGLTDPSAPIYASAGLFFAAFLAMCLLPYETRGRQAFKMDNPAVTEPAVQKLDAEQHNPDTTSSQARSQKQEHIIHPNHQSKNNHGWRRIVRNFSPSWFSVTMGTGIVSNLFIAIPWQSSWLHYFSIIFFILNILLFSSFFMISVARYTIWPEIWTVMIEDPVNSLFLGTIPMGFATIIRSFMAICVPSWGEWAVWFAFGLWVVDSLVAVAVTVSLGILLMSASHQRSLDSITAAQLLPIAATIVAASTGSEVARIVPDPQVSLGTVIASYVMWGMGVPMALVVLVIYYQRLALHKMPPREVIVSAFLPLGPLGLGGYTILYLGKVSTELFPKTNTLDPMAGRIAYILGFFVALIMWAYGLIFFALALASIYKARPFPFNMGWWGFTFPLGVYALSTILMGNELPSRFFRVLGTIFAAAVILLWIYIFVRTAIGAWSGKLFNAPCLANLKDREPEARTLEENGEMEKVIDLANNSTNNENGALNKQRKTHRPQDGD</sequence>
<dbReference type="InterPro" id="IPR004695">
    <property type="entry name" value="SLAC1/Mae1/Ssu1/TehA"/>
</dbReference>
<dbReference type="PANTHER" id="PTHR31686">
    <property type="match status" value="1"/>
</dbReference>
<feature type="region of interest" description="Disordered" evidence="11">
    <location>
        <begin position="1"/>
        <end position="79"/>
    </location>
</feature>
<evidence type="ECO:0000256" key="6">
    <source>
        <dbReference type="ARBA" id="ARBA00022692"/>
    </source>
</evidence>
<feature type="transmembrane region" description="Helical" evidence="12">
    <location>
        <begin position="840"/>
        <end position="862"/>
    </location>
</feature>
<feature type="compositionally biased region" description="Acidic residues" evidence="11">
    <location>
        <begin position="17"/>
        <end position="26"/>
    </location>
</feature>
<accession>A0A2S6CEX0</accession>
<feature type="transmembrane region" description="Helical" evidence="12">
    <location>
        <begin position="882"/>
        <end position="907"/>
    </location>
</feature>
<evidence type="ECO:0000256" key="8">
    <source>
        <dbReference type="ARBA" id="ARBA00023136"/>
    </source>
</evidence>
<feature type="transmembrane region" description="Helical" evidence="12">
    <location>
        <begin position="809"/>
        <end position="828"/>
    </location>
</feature>
<dbReference type="FunFam" id="1.50.10.150:FF:000004">
    <property type="entry name" value="Malic acid transporter"/>
    <property type="match status" value="1"/>
</dbReference>
<dbReference type="GO" id="GO:0005886">
    <property type="term" value="C:plasma membrane"/>
    <property type="evidence" value="ECO:0007669"/>
    <property type="project" value="UniProtKB-SubCell"/>
</dbReference>
<evidence type="ECO:0000256" key="1">
    <source>
        <dbReference type="ARBA" id="ARBA00004651"/>
    </source>
</evidence>
<dbReference type="CDD" id="cd09318">
    <property type="entry name" value="TDT_SSU1"/>
    <property type="match status" value="1"/>
</dbReference>
<feature type="transmembrane region" description="Helical" evidence="12">
    <location>
        <begin position="659"/>
        <end position="683"/>
    </location>
</feature>
<feature type="transmembrane region" description="Helical" evidence="12">
    <location>
        <begin position="919"/>
        <end position="940"/>
    </location>
</feature>
<feature type="transmembrane region" description="Helical" evidence="12">
    <location>
        <begin position="384"/>
        <end position="405"/>
    </location>
</feature>
<comment type="subcellular location">
    <subcellularLocation>
        <location evidence="1">Cell membrane</location>
        <topology evidence="1">Multi-pass membrane protein</topology>
    </subcellularLocation>
</comment>
<evidence type="ECO:0000256" key="11">
    <source>
        <dbReference type="SAM" id="MobiDB-lite"/>
    </source>
</evidence>
<dbReference type="Proteomes" id="UP000237631">
    <property type="component" value="Unassembled WGS sequence"/>
</dbReference>
<feature type="transmembrane region" description="Helical" evidence="12">
    <location>
        <begin position="189"/>
        <end position="206"/>
    </location>
</feature>
<keyword evidence="6 12" id="KW-0812">Transmembrane</keyword>
<evidence type="ECO:0000256" key="10">
    <source>
        <dbReference type="ARBA" id="ARBA00072906"/>
    </source>
</evidence>
<evidence type="ECO:0000256" key="7">
    <source>
        <dbReference type="ARBA" id="ARBA00022989"/>
    </source>
</evidence>
<evidence type="ECO:0000256" key="2">
    <source>
        <dbReference type="ARBA" id="ARBA00008335"/>
    </source>
</evidence>
<gene>
    <name evidence="14" type="ORF">CBER1_07301</name>
</gene>
<dbReference type="Pfam" id="PF07690">
    <property type="entry name" value="MFS_1"/>
    <property type="match status" value="1"/>
</dbReference>
<comment type="similarity">
    <text evidence="3">Belongs to the tellurite-resistance/dicarboxylate transporter (TDT) family.</text>
</comment>
<feature type="transmembrane region" description="Helical" evidence="12">
    <location>
        <begin position="248"/>
        <end position="271"/>
    </location>
</feature>
<feature type="domain" description="Major facilitator superfamily (MFS) profile" evidence="13">
    <location>
        <begin position="125"/>
        <end position="570"/>
    </location>
</feature>
<feature type="transmembrane region" description="Helical" evidence="12">
    <location>
        <begin position="458"/>
        <end position="478"/>
    </location>
</feature>
<dbReference type="FunFam" id="1.20.1250.20:FF:000171">
    <property type="entry name" value="MFS general substrate transporter"/>
    <property type="match status" value="1"/>
</dbReference>
<dbReference type="SUPFAM" id="SSF103473">
    <property type="entry name" value="MFS general substrate transporter"/>
    <property type="match status" value="1"/>
</dbReference>
<keyword evidence="5" id="KW-1003">Cell membrane</keyword>
<evidence type="ECO:0000256" key="9">
    <source>
        <dbReference type="ARBA" id="ARBA00056100"/>
    </source>
</evidence>
<dbReference type="InterPro" id="IPR011701">
    <property type="entry name" value="MFS"/>
</dbReference>
<dbReference type="InterPro" id="IPR020846">
    <property type="entry name" value="MFS_dom"/>
</dbReference>
<dbReference type="CDD" id="cd17316">
    <property type="entry name" value="MFS_SV2_like"/>
    <property type="match status" value="1"/>
</dbReference>
<keyword evidence="4" id="KW-0813">Transport</keyword>
<feature type="transmembrane region" description="Helical" evidence="12">
    <location>
        <begin position="283"/>
        <end position="305"/>
    </location>
</feature>
<evidence type="ECO:0000256" key="12">
    <source>
        <dbReference type="SAM" id="Phobius"/>
    </source>
</evidence>
<keyword evidence="8 12" id="KW-0472">Membrane</keyword>
<reference evidence="15" key="1">
    <citation type="journal article" date="2017" name="bioRxiv">
        <title>Conservation of a gene cluster reveals novel cercosporin biosynthetic mechanisms and extends production to the genus Colletotrichum.</title>
        <authorList>
            <person name="de Jonge R."/>
            <person name="Ebert M.K."/>
            <person name="Huitt-Roehl C.R."/>
            <person name="Pal P."/>
            <person name="Suttle J.C."/>
            <person name="Spanner R.E."/>
            <person name="Neubauer J.D."/>
            <person name="Jurick W.M.II."/>
            <person name="Stott K.A."/>
            <person name="Secor G.A."/>
            <person name="Thomma B.P.H.J."/>
            <person name="Van de Peer Y."/>
            <person name="Townsend C.A."/>
            <person name="Bolton M.D."/>
        </authorList>
    </citation>
    <scope>NUCLEOTIDE SEQUENCE [LARGE SCALE GENOMIC DNA]</scope>
    <source>
        <strain evidence="15">CBS538.71</strain>
    </source>
</reference>
<feature type="transmembrane region" description="Helical" evidence="12">
    <location>
        <begin position="734"/>
        <end position="758"/>
    </location>
</feature>
<evidence type="ECO:0000256" key="4">
    <source>
        <dbReference type="ARBA" id="ARBA00022448"/>
    </source>
</evidence>
<feature type="transmembrane region" description="Helical" evidence="12">
    <location>
        <begin position="160"/>
        <end position="182"/>
    </location>
</feature>
<dbReference type="Pfam" id="PF03595">
    <property type="entry name" value="SLAC1"/>
    <property type="match status" value="1"/>
</dbReference>
<dbReference type="InterPro" id="IPR051629">
    <property type="entry name" value="Sulfite_efflux_TDT"/>
</dbReference>
<comment type="function">
    <text evidence="9">Sulphite efflux pump required for the secretion of sulphite as a reducing agent. In the presence of sulphite, cystine in keratin is directly cleaved to cysteine and S-sulphocysteine, and thereby, reduced proteins become accessible to hydrolysis by a variety of secreted endo- and exoproteases. Excretion of sulphite mediated by an efflux pump also represents a detoxification pathway for dermatophytes during infection of the epidermal stratum corneum, hair and nails, which are rich in cysteine.</text>
</comment>
<dbReference type="EMBL" id="PNEN01000467">
    <property type="protein sequence ID" value="PPJ58285.1"/>
    <property type="molecule type" value="Genomic_DNA"/>
</dbReference>
<organism evidence="14 15">
    <name type="scientific">Cercospora berteroae</name>
    <dbReference type="NCBI Taxonomy" id="357750"/>
    <lineage>
        <taxon>Eukaryota</taxon>
        <taxon>Fungi</taxon>
        <taxon>Dikarya</taxon>
        <taxon>Ascomycota</taxon>
        <taxon>Pezizomycotina</taxon>
        <taxon>Dothideomycetes</taxon>
        <taxon>Dothideomycetidae</taxon>
        <taxon>Mycosphaerellales</taxon>
        <taxon>Mycosphaerellaceae</taxon>
        <taxon>Cercospora</taxon>
    </lineage>
</organism>
<name>A0A2S6CEX0_9PEZI</name>
<evidence type="ECO:0000256" key="5">
    <source>
        <dbReference type="ARBA" id="ARBA00022475"/>
    </source>
</evidence>
<evidence type="ECO:0000259" key="13">
    <source>
        <dbReference type="PROSITE" id="PS50850"/>
    </source>
</evidence>
<protein>
    <recommendedName>
        <fullName evidence="10">Sulfite efflux pump SSU1</fullName>
    </recommendedName>
</protein>
<feature type="transmembrane region" description="Helical" evidence="12">
    <location>
        <begin position="635"/>
        <end position="653"/>
    </location>
</feature>
<feature type="transmembrane region" description="Helical" evidence="12">
    <location>
        <begin position="946"/>
        <end position="967"/>
    </location>
</feature>
<proteinExistence type="inferred from homology"/>
<keyword evidence="15" id="KW-1185">Reference proteome</keyword>
<evidence type="ECO:0000313" key="14">
    <source>
        <dbReference type="EMBL" id="PPJ58285.1"/>
    </source>
</evidence>
<feature type="compositionally biased region" description="Polar residues" evidence="11">
    <location>
        <begin position="1010"/>
        <end position="1021"/>
    </location>
</feature>
<dbReference type="AlphaFoldDB" id="A0A2S6CEX0"/>
<comment type="caution">
    <text evidence="14">The sequence shown here is derived from an EMBL/GenBank/DDBJ whole genome shotgun (WGS) entry which is preliminary data.</text>
</comment>
<feature type="transmembrane region" description="Helical" evidence="12">
    <location>
        <begin position="704"/>
        <end position="728"/>
    </location>
</feature>
<evidence type="ECO:0000256" key="3">
    <source>
        <dbReference type="ARBA" id="ARBA00008566"/>
    </source>
</evidence>
<dbReference type="PROSITE" id="PS50850">
    <property type="entry name" value="MFS"/>
    <property type="match status" value="1"/>
</dbReference>